<evidence type="ECO:0000313" key="1">
    <source>
        <dbReference type="EMBL" id="JAI07853.1"/>
    </source>
</evidence>
<reference evidence="1" key="1">
    <citation type="submission" date="2014-11" db="EMBL/GenBank/DDBJ databases">
        <authorList>
            <person name="Amaro Gonzalez C."/>
        </authorList>
    </citation>
    <scope>NUCLEOTIDE SEQUENCE</scope>
</reference>
<proteinExistence type="predicted"/>
<dbReference type="AlphaFoldDB" id="A0A0E9XYP8"/>
<organism evidence="1">
    <name type="scientific">Anguilla anguilla</name>
    <name type="common">European freshwater eel</name>
    <name type="synonym">Muraena anguilla</name>
    <dbReference type="NCBI Taxonomy" id="7936"/>
    <lineage>
        <taxon>Eukaryota</taxon>
        <taxon>Metazoa</taxon>
        <taxon>Chordata</taxon>
        <taxon>Craniata</taxon>
        <taxon>Vertebrata</taxon>
        <taxon>Euteleostomi</taxon>
        <taxon>Actinopterygii</taxon>
        <taxon>Neopterygii</taxon>
        <taxon>Teleostei</taxon>
        <taxon>Anguilliformes</taxon>
        <taxon>Anguillidae</taxon>
        <taxon>Anguilla</taxon>
    </lineage>
</organism>
<reference evidence="1" key="2">
    <citation type="journal article" date="2015" name="Fish Shellfish Immunol.">
        <title>Early steps in the European eel (Anguilla anguilla)-Vibrio vulnificus interaction in the gills: Role of the RtxA13 toxin.</title>
        <authorList>
            <person name="Callol A."/>
            <person name="Pajuelo D."/>
            <person name="Ebbesson L."/>
            <person name="Teles M."/>
            <person name="MacKenzie S."/>
            <person name="Amaro C."/>
        </authorList>
    </citation>
    <scope>NUCLEOTIDE SEQUENCE</scope>
</reference>
<protein>
    <submittedName>
        <fullName evidence="1">Uncharacterized protein</fullName>
    </submittedName>
</protein>
<dbReference type="EMBL" id="GBXM01000725">
    <property type="protein sequence ID" value="JAI07853.1"/>
    <property type="molecule type" value="Transcribed_RNA"/>
</dbReference>
<name>A0A0E9XYP8_ANGAN</name>
<sequence>MHSCYNRTFYNRTTFAICTYNNSWLALKCCGLNRYIPEWINNICFRQLFSFTFASTLLIAVCELYSCNRT</sequence>
<accession>A0A0E9XYP8</accession>